<dbReference type="AlphaFoldDB" id="A0AAV6V8R7"/>
<gene>
    <name evidence="1" type="ORF">JTE90_028135</name>
</gene>
<sequence length="126" mass="14656">MWHPNKDQQTDHRPRLIRSTIISATPLTLIEQQPPLPGLNGKTTCSTIVTPPEATAGRAVAQAEVKRGFCRRGGNRLVHPRLSLWGKPMQTRQRHRDPRYRKLRFQVNNFLERPRGWKAIFYHMIV</sequence>
<proteinExistence type="predicted"/>
<name>A0AAV6V8R7_9ARAC</name>
<organism evidence="1 2">
    <name type="scientific">Oedothorax gibbosus</name>
    <dbReference type="NCBI Taxonomy" id="931172"/>
    <lineage>
        <taxon>Eukaryota</taxon>
        <taxon>Metazoa</taxon>
        <taxon>Ecdysozoa</taxon>
        <taxon>Arthropoda</taxon>
        <taxon>Chelicerata</taxon>
        <taxon>Arachnida</taxon>
        <taxon>Araneae</taxon>
        <taxon>Araneomorphae</taxon>
        <taxon>Entelegynae</taxon>
        <taxon>Araneoidea</taxon>
        <taxon>Linyphiidae</taxon>
        <taxon>Erigoninae</taxon>
        <taxon>Oedothorax</taxon>
    </lineage>
</organism>
<accession>A0AAV6V8R7</accession>
<keyword evidence="2" id="KW-1185">Reference proteome</keyword>
<reference evidence="1 2" key="1">
    <citation type="journal article" date="2022" name="Nat. Ecol. Evol.">
        <title>A masculinizing supergene underlies an exaggerated male reproductive morph in a spider.</title>
        <authorList>
            <person name="Hendrickx F."/>
            <person name="De Corte Z."/>
            <person name="Sonet G."/>
            <person name="Van Belleghem S.M."/>
            <person name="Kostlbacher S."/>
            <person name="Vangestel C."/>
        </authorList>
    </citation>
    <scope>NUCLEOTIDE SEQUENCE [LARGE SCALE GENOMIC DNA]</scope>
    <source>
        <strain evidence="1">W744_W776</strain>
    </source>
</reference>
<dbReference type="Proteomes" id="UP000827092">
    <property type="component" value="Unassembled WGS sequence"/>
</dbReference>
<protein>
    <submittedName>
        <fullName evidence="1">Uncharacterized protein</fullName>
    </submittedName>
</protein>
<comment type="caution">
    <text evidence="1">The sequence shown here is derived from an EMBL/GenBank/DDBJ whole genome shotgun (WGS) entry which is preliminary data.</text>
</comment>
<dbReference type="EMBL" id="JAFNEN010000132">
    <property type="protein sequence ID" value="KAG8193017.1"/>
    <property type="molecule type" value="Genomic_DNA"/>
</dbReference>
<evidence type="ECO:0000313" key="1">
    <source>
        <dbReference type="EMBL" id="KAG8193017.1"/>
    </source>
</evidence>
<evidence type="ECO:0000313" key="2">
    <source>
        <dbReference type="Proteomes" id="UP000827092"/>
    </source>
</evidence>